<evidence type="ECO:0000313" key="4">
    <source>
        <dbReference type="EMBL" id="KHJ91985.1"/>
    </source>
</evidence>
<dbReference type="InterPro" id="IPR055251">
    <property type="entry name" value="SOS1_NGEF_PH"/>
</dbReference>
<sequence>MSSMQDLSELLSYLLFCFGFMSALFSSLCAFSLSDKYEAGAHTFAEHLKNVSERITHYQNYFKEFVKYTARANQSSKSMQKALELTMGIPQRVHDLVYTNNIQHFPGDTGKLGRLIRHDSFEVTEGDEPTKERYVFLFKNKLMITDKNESTTPPTYTHYATIRLDKYTVSTHVLHEDTIILKPKEPGLPEFSLKPKDPGTSEYVRKAWLKDITEEQESYGKRLQNMFQKIAREYNFAPVNIPRDRKAIFGLK</sequence>
<dbReference type="EMBL" id="KN551660">
    <property type="protein sequence ID" value="KHJ91985.1"/>
    <property type="molecule type" value="Genomic_DNA"/>
</dbReference>
<feature type="domain" description="PH" evidence="3">
    <location>
        <begin position="108"/>
        <end position="217"/>
    </location>
</feature>
<keyword evidence="5" id="KW-1185">Reference proteome</keyword>
<dbReference type="SUPFAM" id="SSF50729">
    <property type="entry name" value="PH domain-like"/>
    <property type="match status" value="1"/>
</dbReference>
<dbReference type="GO" id="GO:0019898">
    <property type="term" value="C:extrinsic component of membrane"/>
    <property type="evidence" value="ECO:0007669"/>
    <property type="project" value="TreeGrafter"/>
</dbReference>
<protein>
    <recommendedName>
        <fullName evidence="3">PH domain-containing protein</fullName>
    </recommendedName>
</protein>
<proteinExistence type="predicted"/>
<keyword evidence="1" id="KW-0344">Guanine-nucleotide releasing factor</keyword>
<gene>
    <name evidence="4" type="ORF">OESDEN_08136</name>
</gene>
<dbReference type="AlphaFoldDB" id="A0A0B1T9D1"/>
<evidence type="ECO:0000256" key="1">
    <source>
        <dbReference type="ARBA" id="ARBA00022658"/>
    </source>
</evidence>
<dbReference type="InterPro" id="IPR051336">
    <property type="entry name" value="RhoGEF_Guanine_NuclExch_SF"/>
</dbReference>
<dbReference type="PROSITE" id="PS50003">
    <property type="entry name" value="PH_DOMAIN"/>
    <property type="match status" value="1"/>
</dbReference>
<dbReference type="OrthoDB" id="2570713at2759"/>
<keyword evidence="2" id="KW-0812">Transmembrane</keyword>
<evidence type="ECO:0000259" key="3">
    <source>
        <dbReference type="PROSITE" id="PS50003"/>
    </source>
</evidence>
<dbReference type="InterPro" id="IPR035899">
    <property type="entry name" value="DBL_dom_sf"/>
</dbReference>
<accession>A0A0B1T9D1</accession>
<keyword evidence="2" id="KW-0472">Membrane</keyword>
<dbReference type="PANTHER" id="PTHR22826">
    <property type="entry name" value="RHO GUANINE EXCHANGE FACTOR-RELATED"/>
    <property type="match status" value="1"/>
</dbReference>
<dbReference type="Gene3D" id="2.30.29.30">
    <property type="entry name" value="Pleckstrin-homology domain (PH domain)/Phosphotyrosine-binding domain (PTB)"/>
    <property type="match status" value="1"/>
</dbReference>
<name>A0A0B1T9D1_OESDE</name>
<evidence type="ECO:0000256" key="2">
    <source>
        <dbReference type="SAM" id="Phobius"/>
    </source>
</evidence>
<dbReference type="SUPFAM" id="SSF48065">
    <property type="entry name" value="DBL homology domain (DH-domain)"/>
    <property type="match status" value="1"/>
</dbReference>
<reference evidence="4 5" key="1">
    <citation type="submission" date="2014-03" db="EMBL/GenBank/DDBJ databases">
        <title>Draft genome of the hookworm Oesophagostomum dentatum.</title>
        <authorList>
            <person name="Mitreva M."/>
        </authorList>
    </citation>
    <scope>NUCLEOTIDE SEQUENCE [LARGE SCALE GENOMIC DNA]</scope>
    <source>
        <strain evidence="4 5">OD-Hann</strain>
    </source>
</reference>
<keyword evidence="2" id="KW-1133">Transmembrane helix</keyword>
<dbReference type="GO" id="GO:0005085">
    <property type="term" value="F:guanyl-nucleotide exchange factor activity"/>
    <property type="evidence" value="ECO:0007669"/>
    <property type="project" value="UniProtKB-KW"/>
</dbReference>
<dbReference type="Proteomes" id="UP000053660">
    <property type="component" value="Unassembled WGS sequence"/>
</dbReference>
<organism evidence="4 5">
    <name type="scientific">Oesophagostomum dentatum</name>
    <name type="common">Nodular worm</name>
    <dbReference type="NCBI Taxonomy" id="61180"/>
    <lineage>
        <taxon>Eukaryota</taxon>
        <taxon>Metazoa</taxon>
        <taxon>Ecdysozoa</taxon>
        <taxon>Nematoda</taxon>
        <taxon>Chromadorea</taxon>
        <taxon>Rhabditida</taxon>
        <taxon>Rhabditina</taxon>
        <taxon>Rhabditomorpha</taxon>
        <taxon>Strongyloidea</taxon>
        <taxon>Strongylidae</taxon>
        <taxon>Oesophagostomum</taxon>
    </lineage>
</organism>
<dbReference type="InterPro" id="IPR001849">
    <property type="entry name" value="PH_domain"/>
</dbReference>
<dbReference type="Pfam" id="PF22697">
    <property type="entry name" value="SOS1_NGEF_PH"/>
    <property type="match status" value="1"/>
</dbReference>
<dbReference type="GO" id="GO:0005737">
    <property type="term" value="C:cytoplasm"/>
    <property type="evidence" value="ECO:0007669"/>
    <property type="project" value="TreeGrafter"/>
</dbReference>
<feature type="transmembrane region" description="Helical" evidence="2">
    <location>
        <begin position="12"/>
        <end position="33"/>
    </location>
</feature>
<dbReference type="InterPro" id="IPR011993">
    <property type="entry name" value="PH-like_dom_sf"/>
</dbReference>
<evidence type="ECO:0000313" key="5">
    <source>
        <dbReference type="Proteomes" id="UP000053660"/>
    </source>
</evidence>
<dbReference type="PANTHER" id="PTHR22826:SF106">
    <property type="entry name" value="TRIO, ISOFORM A"/>
    <property type="match status" value="1"/>
</dbReference>
<dbReference type="SMART" id="SM00233">
    <property type="entry name" value="PH"/>
    <property type="match status" value="1"/>
</dbReference>